<sequence>MSVSQSPSASGQQNEAASRAEALRELGTILRQAGHDQDLQAEVASLVGRALGASRVGFAWLDRDRLNIAEDWTAPTVACIAGNYSTDLFVETINRLGSGQAIAVNDTEGSPWLRGDRGAYASIGVRAFIKVPVSVAGALSGILFVHSAEPRDWSFSEIDFAREAAEQFSHALGSRQSH</sequence>
<protein>
    <submittedName>
        <fullName evidence="2">GAF domain-containing protein</fullName>
    </submittedName>
</protein>
<gene>
    <name evidence="2" type="ORF">ACFOD4_14510</name>
</gene>
<dbReference type="SUPFAM" id="SSF55781">
    <property type="entry name" value="GAF domain-like"/>
    <property type="match status" value="1"/>
</dbReference>
<dbReference type="Gene3D" id="3.30.450.40">
    <property type="match status" value="1"/>
</dbReference>
<evidence type="ECO:0000313" key="3">
    <source>
        <dbReference type="Proteomes" id="UP001595593"/>
    </source>
</evidence>
<evidence type="ECO:0000259" key="1">
    <source>
        <dbReference type="Pfam" id="PF01590"/>
    </source>
</evidence>
<reference evidence="3" key="1">
    <citation type="journal article" date="2019" name="Int. J. Syst. Evol. Microbiol.">
        <title>The Global Catalogue of Microorganisms (GCM) 10K type strain sequencing project: providing services to taxonomists for standard genome sequencing and annotation.</title>
        <authorList>
            <consortium name="The Broad Institute Genomics Platform"/>
            <consortium name="The Broad Institute Genome Sequencing Center for Infectious Disease"/>
            <person name="Wu L."/>
            <person name="Ma J."/>
        </authorList>
    </citation>
    <scope>NUCLEOTIDE SEQUENCE [LARGE SCALE GENOMIC DNA]</scope>
    <source>
        <strain evidence="3">KCTC 52094</strain>
    </source>
</reference>
<dbReference type="InterPro" id="IPR003018">
    <property type="entry name" value="GAF"/>
</dbReference>
<dbReference type="Pfam" id="PF01590">
    <property type="entry name" value="GAF"/>
    <property type="match status" value="1"/>
</dbReference>
<name>A0ABV7G5H6_9PROT</name>
<proteinExistence type="predicted"/>
<comment type="caution">
    <text evidence="2">The sequence shown here is derived from an EMBL/GenBank/DDBJ whole genome shotgun (WGS) entry which is preliminary data.</text>
</comment>
<keyword evidence="3" id="KW-1185">Reference proteome</keyword>
<feature type="domain" description="GAF" evidence="1">
    <location>
        <begin position="39"/>
        <end position="172"/>
    </location>
</feature>
<dbReference type="RefSeq" id="WP_379597498.1">
    <property type="nucleotide sequence ID" value="NZ_JBHRTN010000018.1"/>
</dbReference>
<dbReference type="InterPro" id="IPR029016">
    <property type="entry name" value="GAF-like_dom_sf"/>
</dbReference>
<organism evidence="2 3">
    <name type="scientific">Teichococcus globiformis</name>
    <dbReference type="NCBI Taxonomy" id="2307229"/>
    <lineage>
        <taxon>Bacteria</taxon>
        <taxon>Pseudomonadati</taxon>
        <taxon>Pseudomonadota</taxon>
        <taxon>Alphaproteobacteria</taxon>
        <taxon>Acetobacterales</taxon>
        <taxon>Roseomonadaceae</taxon>
        <taxon>Roseomonas</taxon>
    </lineage>
</organism>
<accession>A0ABV7G5H6</accession>
<dbReference type="Proteomes" id="UP001595593">
    <property type="component" value="Unassembled WGS sequence"/>
</dbReference>
<evidence type="ECO:0000313" key="2">
    <source>
        <dbReference type="EMBL" id="MFC3126277.1"/>
    </source>
</evidence>
<dbReference type="EMBL" id="JBHRTN010000018">
    <property type="protein sequence ID" value="MFC3126277.1"/>
    <property type="molecule type" value="Genomic_DNA"/>
</dbReference>